<evidence type="ECO:0000259" key="1">
    <source>
        <dbReference type="PROSITE" id="PS50883"/>
    </source>
</evidence>
<dbReference type="CDD" id="cd01948">
    <property type="entry name" value="EAL"/>
    <property type="match status" value="1"/>
</dbReference>
<dbReference type="Pfam" id="PF00563">
    <property type="entry name" value="EAL"/>
    <property type="match status" value="1"/>
</dbReference>
<dbReference type="PROSITE" id="PS50887">
    <property type="entry name" value="GGDEF"/>
    <property type="match status" value="1"/>
</dbReference>
<dbReference type="InterPro" id="IPR050706">
    <property type="entry name" value="Cyclic-di-GMP_PDE-like"/>
</dbReference>
<organism evidence="3 4">
    <name type="scientific">Oceanisphaera ostreae</name>
    <dbReference type="NCBI Taxonomy" id="914151"/>
    <lineage>
        <taxon>Bacteria</taxon>
        <taxon>Pseudomonadati</taxon>
        <taxon>Pseudomonadota</taxon>
        <taxon>Gammaproteobacteria</taxon>
        <taxon>Aeromonadales</taxon>
        <taxon>Aeromonadaceae</taxon>
        <taxon>Oceanisphaera</taxon>
    </lineage>
</organism>
<dbReference type="NCBIfam" id="TIGR00254">
    <property type="entry name" value="GGDEF"/>
    <property type="match status" value="1"/>
</dbReference>
<proteinExistence type="predicted"/>
<reference evidence="4" key="1">
    <citation type="journal article" date="2019" name="Int. J. Syst. Evol. Microbiol.">
        <title>The Global Catalogue of Microorganisms (GCM) 10K type strain sequencing project: providing services to taxonomists for standard genome sequencing and annotation.</title>
        <authorList>
            <consortium name="The Broad Institute Genomics Platform"/>
            <consortium name="The Broad Institute Genome Sequencing Center for Infectious Disease"/>
            <person name="Wu L."/>
            <person name="Ma J."/>
        </authorList>
    </citation>
    <scope>NUCLEOTIDE SEQUENCE [LARGE SCALE GENOMIC DNA]</scope>
    <source>
        <strain evidence="4">CCUG 60525</strain>
    </source>
</reference>
<dbReference type="SMART" id="SM00267">
    <property type="entry name" value="GGDEF"/>
    <property type="match status" value="1"/>
</dbReference>
<dbReference type="RefSeq" id="WP_379558621.1">
    <property type="nucleotide sequence ID" value="NZ_JBHTJS010000039.1"/>
</dbReference>
<dbReference type="InterPro" id="IPR001633">
    <property type="entry name" value="EAL_dom"/>
</dbReference>
<dbReference type="SMART" id="SM00052">
    <property type="entry name" value="EAL"/>
    <property type="match status" value="1"/>
</dbReference>
<dbReference type="Gene3D" id="3.20.20.450">
    <property type="entry name" value="EAL domain"/>
    <property type="match status" value="1"/>
</dbReference>
<dbReference type="InterPro" id="IPR003018">
    <property type="entry name" value="GAF"/>
</dbReference>
<feature type="domain" description="EAL" evidence="1">
    <location>
        <begin position="368"/>
        <end position="622"/>
    </location>
</feature>
<dbReference type="InterPro" id="IPR029787">
    <property type="entry name" value="Nucleotide_cyclase"/>
</dbReference>
<feature type="domain" description="GGDEF" evidence="2">
    <location>
        <begin position="225"/>
        <end position="359"/>
    </location>
</feature>
<dbReference type="InterPro" id="IPR029016">
    <property type="entry name" value="GAF-like_dom_sf"/>
</dbReference>
<gene>
    <name evidence="3" type="ORF">ACFQ1C_10800</name>
</gene>
<dbReference type="Pfam" id="PF00990">
    <property type="entry name" value="GGDEF"/>
    <property type="match status" value="1"/>
</dbReference>
<evidence type="ECO:0000313" key="4">
    <source>
        <dbReference type="Proteomes" id="UP001597048"/>
    </source>
</evidence>
<comment type="caution">
    <text evidence="3">The sequence shown here is derived from an EMBL/GenBank/DDBJ whole genome shotgun (WGS) entry which is preliminary data.</text>
</comment>
<dbReference type="PANTHER" id="PTHR33121">
    <property type="entry name" value="CYCLIC DI-GMP PHOSPHODIESTERASE PDEF"/>
    <property type="match status" value="1"/>
</dbReference>
<dbReference type="SUPFAM" id="SSF141868">
    <property type="entry name" value="EAL domain-like"/>
    <property type="match status" value="1"/>
</dbReference>
<accession>A0ABW3KKE1</accession>
<dbReference type="Gene3D" id="3.30.450.40">
    <property type="match status" value="1"/>
</dbReference>
<protein>
    <submittedName>
        <fullName evidence="3">EAL domain-containing protein</fullName>
    </submittedName>
</protein>
<sequence length="622" mass="69404">MMTWHPTANGLSVEQIQTFFGYHKAHMQLLHSIGFSGLCKSKKLEALTALCADLLKVDSSAIWVMGPGGSSLSREQRYQPQAGHHYAPYHLERAQHPLYFSALEAAEILFTHDATQDSRTRSLRDNTLHTGCSMLAMLDAPIYDGSRLCGVLCLESREPRHWSLTDIACVAAFADTISLINTHEAWLKSRKELDYITHHDDFTGLLNQRSLQYRVQQLISQRNPPQFALLWFDIDRLNAINNGMGGQVGDAVISEIALRLRGVLLPGKDLVARVGGDEFAMLYRFTSATDDIREAVATIMATINQPVQVGQQSLAVSTSVGIAIFPDDTEDLATLIRYSESAMYQAKAYGRRQAQYFNQDVSASAKASFLMEHQLIEAISNHDLSVFYQPIMSGDAQSIVGCEALVRWQHHSLGFLSPGEFLPLAYEVGLIAELDFWVLEQVCKDIKLSRDRGLAMPIVAVNLSADALVDPLLTDKVWDLLEQYQVQGSQLELEMIEDAIKDDSSLLQQTLEQLVRMGIKLSIDDFGTGYSSLLRLKNLPFTTLKIDRSFIEDLPKSADDCAITLSILGMAKGLGVSVVAEGVENDEQERWLQQQGCNYLQGFKYYKPMPRDDLFKVLIGVK</sequence>
<dbReference type="InterPro" id="IPR035919">
    <property type="entry name" value="EAL_sf"/>
</dbReference>
<keyword evidence="4" id="KW-1185">Reference proteome</keyword>
<dbReference type="SUPFAM" id="SSF55781">
    <property type="entry name" value="GAF domain-like"/>
    <property type="match status" value="1"/>
</dbReference>
<dbReference type="PROSITE" id="PS50883">
    <property type="entry name" value="EAL"/>
    <property type="match status" value="1"/>
</dbReference>
<evidence type="ECO:0000313" key="3">
    <source>
        <dbReference type="EMBL" id="MFD1008641.1"/>
    </source>
</evidence>
<dbReference type="Pfam" id="PF01590">
    <property type="entry name" value="GAF"/>
    <property type="match status" value="1"/>
</dbReference>
<dbReference type="InterPro" id="IPR043128">
    <property type="entry name" value="Rev_trsase/Diguanyl_cyclase"/>
</dbReference>
<dbReference type="Gene3D" id="3.30.70.270">
    <property type="match status" value="1"/>
</dbReference>
<name>A0ABW3KKE1_9GAMM</name>
<dbReference type="PANTHER" id="PTHR33121:SF79">
    <property type="entry name" value="CYCLIC DI-GMP PHOSPHODIESTERASE PDED-RELATED"/>
    <property type="match status" value="1"/>
</dbReference>
<dbReference type="CDD" id="cd01949">
    <property type="entry name" value="GGDEF"/>
    <property type="match status" value="1"/>
</dbReference>
<dbReference type="EMBL" id="JBHTJS010000039">
    <property type="protein sequence ID" value="MFD1008641.1"/>
    <property type="molecule type" value="Genomic_DNA"/>
</dbReference>
<dbReference type="Proteomes" id="UP001597048">
    <property type="component" value="Unassembled WGS sequence"/>
</dbReference>
<dbReference type="InterPro" id="IPR000160">
    <property type="entry name" value="GGDEF_dom"/>
</dbReference>
<dbReference type="SUPFAM" id="SSF55073">
    <property type="entry name" value="Nucleotide cyclase"/>
    <property type="match status" value="1"/>
</dbReference>
<evidence type="ECO:0000259" key="2">
    <source>
        <dbReference type="PROSITE" id="PS50887"/>
    </source>
</evidence>